<gene>
    <name evidence="2" type="ORF">CCALI_01253</name>
</gene>
<dbReference type="InterPro" id="IPR041017">
    <property type="entry name" value="Thioredoxin_10"/>
</dbReference>
<dbReference type="Pfam" id="PF17991">
    <property type="entry name" value="Thioredoxin_10"/>
    <property type="match status" value="1"/>
</dbReference>
<name>S0EYP0_CHTCT</name>
<dbReference type="InterPro" id="IPR036249">
    <property type="entry name" value="Thioredoxin-like_sf"/>
</dbReference>
<keyword evidence="3" id="KW-1185">Reference proteome</keyword>
<evidence type="ECO:0000313" key="2">
    <source>
        <dbReference type="EMBL" id="CCW35071.1"/>
    </source>
</evidence>
<reference evidence="3" key="1">
    <citation type="submission" date="2013-03" db="EMBL/GenBank/DDBJ databases">
        <title>Genome sequence of Chthonomonas calidirosea, the first sequenced genome from the Armatimonadetes phylum (formally candidate division OP10).</title>
        <authorList>
            <person name="Lee K.C.Y."/>
            <person name="Morgan X.C."/>
            <person name="Dunfield P.F."/>
            <person name="Tamas I."/>
            <person name="Houghton K.M."/>
            <person name="Vyssotski M."/>
            <person name="Ryan J.L.J."/>
            <person name="Lagutin K."/>
            <person name="McDonald I.R."/>
            <person name="Stott M.B."/>
        </authorList>
    </citation>
    <scope>NUCLEOTIDE SEQUENCE [LARGE SCALE GENOMIC DNA]</scope>
    <source>
        <strain evidence="3">DSM 23976 / ICMP 18418 / T49</strain>
    </source>
</reference>
<dbReference type="Pfam" id="PF08534">
    <property type="entry name" value="Redoxin"/>
    <property type="match status" value="1"/>
</dbReference>
<feature type="domain" description="Thioredoxin" evidence="1">
    <location>
        <begin position="49"/>
        <end position="199"/>
    </location>
</feature>
<dbReference type="InterPro" id="IPR050553">
    <property type="entry name" value="Thioredoxin_ResA/DsbE_sf"/>
</dbReference>
<dbReference type="InParanoid" id="S0EYP0"/>
<dbReference type="AlphaFoldDB" id="S0EYP0"/>
<dbReference type="Proteomes" id="UP000014227">
    <property type="component" value="Chromosome I"/>
</dbReference>
<organism evidence="2 3">
    <name type="scientific">Chthonomonas calidirosea (strain DSM 23976 / ICMP 18418 / T49)</name>
    <dbReference type="NCBI Taxonomy" id="1303518"/>
    <lineage>
        <taxon>Bacteria</taxon>
        <taxon>Bacillati</taxon>
        <taxon>Armatimonadota</taxon>
        <taxon>Chthonomonadia</taxon>
        <taxon>Chthonomonadales</taxon>
        <taxon>Chthonomonadaceae</taxon>
        <taxon>Chthonomonas</taxon>
    </lineage>
</organism>
<keyword evidence="2" id="KW-0413">Isomerase</keyword>
<protein>
    <submittedName>
        <fullName evidence="2">Thiol-disulfide isomerase and thioredoxins</fullName>
    </submittedName>
</protein>
<dbReference type="Gene3D" id="2.60.120.260">
    <property type="entry name" value="Galactose-binding domain-like"/>
    <property type="match status" value="1"/>
</dbReference>
<dbReference type="HOGENOM" id="CLU_044955_0_0_0"/>
<evidence type="ECO:0000313" key="3">
    <source>
        <dbReference type="Proteomes" id="UP000014227"/>
    </source>
</evidence>
<dbReference type="SUPFAM" id="SSF52833">
    <property type="entry name" value="Thioredoxin-like"/>
    <property type="match status" value="1"/>
</dbReference>
<dbReference type="GO" id="GO:0016853">
    <property type="term" value="F:isomerase activity"/>
    <property type="evidence" value="ECO:0007669"/>
    <property type="project" value="UniProtKB-KW"/>
</dbReference>
<dbReference type="PROSITE" id="PS51352">
    <property type="entry name" value="THIOREDOXIN_2"/>
    <property type="match status" value="1"/>
</dbReference>
<dbReference type="Gene3D" id="3.40.30.10">
    <property type="entry name" value="Glutaredoxin"/>
    <property type="match status" value="1"/>
</dbReference>
<proteinExistence type="predicted"/>
<dbReference type="PATRIC" id="fig|1303518.3.peg.1276"/>
<dbReference type="PANTHER" id="PTHR42852">
    <property type="entry name" value="THIOL:DISULFIDE INTERCHANGE PROTEIN DSBE"/>
    <property type="match status" value="1"/>
</dbReference>
<evidence type="ECO:0000259" key="1">
    <source>
        <dbReference type="PROSITE" id="PS51352"/>
    </source>
</evidence>
<dbReference type="EMBL" id="HF951689">
    <property type="protein sequence ID" value="CCW35071.1"/>
    <property type="molecule type" value="Genomic_DNA"/>
</dbReference>
<sequence length="389" mass="43512">MSRRASLGLIGTALALGIGAWFFTNGAAPQQNTVKVSDVVNPVYQIQSENWPQPAPRFYGTAQDWLNTGGKALDLKQLLQSGHVVLIDFWEYTCVNCLRTLPYLKAWNQRYAKDGLVIIGIHTPEFRFAHNRSNVAAAVKRLGITWPVLVDSNYENWNAYHNNFWPRDYFINMHGYIVADHAGEGGYEEAEALIQQLLHQLHPNLKLPPLLKPLRPEDAPGARCYPMTPELYAGQRGLLEGALGNIPNWAPGRLQQLPAPSGTLEDGVITPVGVWITEPESLRHGRATNNFEDSILLRYHAITANAVIKPESGVPFRVYVFQDGKPVDPSDKGDDIHYDETGKSYILVDQPRMYQLIHNRTFGSHILTLTSNSPDFALYSFTFTSCTEG</sequence>
<dbReference type="GO" id="GO:0016491">
    <property type="term" value="F:oxidoreductase activity"/>
    <property type="evidence" value="ECO:0007669"/>
    <property type="project" value="InterPro"/>
</dbReference>
<dbReference type="eggNOG" id="COG0526">
    <property type="taxonomic scope" value="Bacteria"/>
</dbReference>
<dbReference type="STRING" id="454171.CP488_02842"/>
<dbReference type="InterPro" id="IPR013740">
    <property type="entry name" value="Redoxin"/>
</dbReference>
<accession>S0EYP0</accession>
<dbReference type="InterPro" id="IPR013766">
    <property type="entry name" value="Thioredoxin_domain"/>
</dbReference>
<dbReference type="PANTHER" id="PTHR42852:SF13">
    <property type="entry name" value="PROTEIN DIPZ"/>
    <property type="match status" value="1"/>
</dbReference>
<dbReference type="KEGG" id="ccz:CCALI_01253"/>